<proteinExistence type="predicted"/>
<dbReference type="AlphaFoldDB" id="A0A9D1P066"/>
<feature type="coiled-coil region" evidence="1">
    <location>
        <begin position="109"/>
        <end position="136"/>
    </location>
</feature>
<reference evidence="3" key="2">
    <citation type="journal article" date="2021" name="PeerJ">
        <title>Extensive microbial diversity within the chicken gut microbiome revealed by metagenomics and culture.</title>
        <authorList>
            <person name="Gilroy R."/>
            <person name="Ravi A."/>
            <person name="Getino M."/>
            <person name="Pursley I."/>
            <person name="Horton D.L."/>
            <person name="Alikhan N.F."/>
            <person name="Baker D."/>
            <person name="Gharbi K."/>
            <person name="Hall N."/>
            <person name="Watson M."/>
            <person name="Adriaenssens E.M."/>
            <person name="Foster-Nyarko E."/>
            <person name="Jarju S."/>
            <person name="Secka A."/>
            <person name="Antonio M."/>
            <person name="Oren A."/>
            <person name="Chaudhuri R.R."/>
            <person name="La Ragione R."/>
            <person name="Hildebrand F."/>
            <person name="Pallen M.J."/>
        </authorList>
    </citation>
    <scope>NUCLEOTIDE SEQUENCE</scope>
    <source>
        <strain evidence="3">ChiBcec6-7307</strain>
    </source>
</reference>
<dbReference type="Proteomes" id="UP000886889">
    <property type="component" value="Unassembled WGS sequence"/>
</dbReference>
<keyword evidence="2" id="KW-0472">Membrane</keyword>
<feature type="transmembrane region" description="Helical" evidence="2">
    <location>
        <begin position="199"/>
        <end position="222"/>
    </location>
</feature>
<reference evidence="3" key="1">
    <citation type="submission" date="2020-10" db="EMBL/GenBank/DDBJ databases">
        <authorList>
            <person name="Gilroy R."/>
        </authorList>
    </citation>
    <scope>NUCLEOTIDE SEQUENCE</scope>
    <source>
        <strain evidence="3">ChiBcec6-7307</strain>
    </source>
</reference>
<keyword evidence="2" id="KW-0812">Transmembrane</keyword>
<keyword evidence="1" id="KW-0175">Coiled coil</keyword>
<dbReference type="EMBL" id="DVOS01000073">
    <property type="protein sequence ID" value="HIV24030.1"/>
    <property type="molecule type" value="Genomic_DNA"/>
</dbReference>
<evidence type="ECO:0000313" key="4">
    <source>
        <dbReference type="Proteomes" id="UP000886889"/>
    </source>
</evidence>
<gene>
    <name evidence="3" type="ORF">IAC80_08865</name>
</gene>
<keyword evidence="2" id="KW-1133">Transmembrane helix</keyword>
<protein>
    <submittedName>
        <fullName evidence="3">Uncharacterized protein</fullName>
    </submittedName>
</protein>
<evidence type="ECO:0000313" key="3">
    <source>
        <dbReference type="EMBL" id="HIV24030.1"/>
    </source>
</evidence>
<sequence>METKEIPAIYLRWLKQNTGHYRYLTGEARALKKKIEECGLSSDEETKKMEECYRQFVQLSERNPLAGTGGTGKKAEILAESFRYFFYPNREGIRVPMEIFLEFGGLQWEKNARELYDRMEASLEDWVREAASVRQKNKEEFQTGTARIISLYGKLLNQKADSRGFWVKQGIMLCLLAAALLQALLGAAAWPALLADPVSLTAAGLGAAVTVWFLIRSILWMAREPGRVRLLRQWRLCVEQMDRQGHTDGSFRDAGRFRKLMKAMILEPENHKEPAEEEGAEAEPGRVEAAWFLEKRNRKICSTIRPLHLAVMLLTCFCLLLACPRKLIPGAEEPLARLRETVRAELERRDLDHRTVPVYETASMEELAGEIQLTLRTLGTDAMLFTEVGSNTILGTYPEEDTTLYTSGCAYDFGSELIWYAVTDDWGREGFIRATQCRVHLADELPAASVSVTDREGNPREYEDLDRMTDGQVMDACLFQEGDTIRLEYASGCRFKYLYLVPGDVETEGTYEDRGRPQKLRLVFDETREYSFSVPDVYEPFGIFVRIPDIAASTVEITLEDAKGGESREAALTELKLCGVRLR</sequence>
<organism evidence="3 4">
    <name type="scientific">Candidatus Merdiplasma excrementigallinarum</name>
    <dbReference type="NCBI Taxonomy" id="2840864"/>
    <lineage>
        <taxon>Bacteria</taxon>
        <taxon>Bacillati</taxon>
        <taxon>Bacillota</taxon>
        <taxon>Clostridia</taxon>
        <taxon>Lachnospirales</taxon>
        <taxon>Lachnospiraceae</taxon>
        <taxon>Lachnospiraceae incertae sedis</taxon>
        <taxon>Candidatus Merdiplasma</taxon>
    </lineage>
</organism>
<evidence type="ECO:0000256" key="2">
    <source>
        <dbReference type="SAM" id="Phobius"/>
    </source>
</evidence>
<accession>A0A9D1P066</accession>
<feature type="transmembrane region" description="Helical" evidence="2">
    <location>
        <begin position="171"/>
        <end position="193"/>
    </location>
</feature>
<comment type="caution">
    <text evidence="3">The sequence shown here is derived from an EMBL/GenBank/DDBJ whole genome shotgun (WGS) entry which is preliminary data.</text>
</comment>
<name>A0A9D1P066_9FIRM</name>
<evidence type="ECO:0000256" key="1">
    <source>
        <dbReference type="SAM" id="Coils"/>
    </source>
</evidence>
<feature type="transmembrane region" description="Helical" evidence="2">
    <location>
        <begin position="304"/>
        <end position="322"/>
    </location>
</feature>